<accession>A0A2N9IPR4</accession>
<sequence>MCTLEKRGNLFFLTLTGDDEHRLSPTLIDSLITALSQVKSQAVRGSVLITTAHGRFFSNGFDLGWAQAAGSSSAARDRLHYMVECFKPFVAALLSLPMPTIAAVPGHAAAALPMPTIAAVPGHAAAAGFVLALGHDYFLMRRDRGVLYMSEVDLGLTFPDYFTALMRSKIGSVSARRDILLAGTKIKGDEAVRMGIVDSAYDSAESVVEAAVRLGERLAEKKWNGEVYAEIRKSLYPEPCGVLGLVPKTVIASSKL</sequence>
<dbReference type="GO" id="GO:0006635">
    <property type="term" value="P:fatty acid beta-oxidation"/>
    <property type="evidence" value="ECO:0007669"/>
    <property type="project" value="TreeGrafter"/>
</dbReference>
<dbReference type="Gene3D" id="3.90.226.10">
    <property type="entry name" value="2-enoyl-CoA Hydratase, Chain A, domain 1"/>
    <property type="match status" value="2"/>
</dbReference>
<dbReference type="SUPFAM" id="SSF52096">
    <property type="entry name" value="ClpP/crotonase"/>
    <property type="match status" value="2"/>
</dbReference>
<dbReference type="PANTHER" id="PTHR11941:SF75">
    <property type="entry name" value="ENOYL-COA HYDRATASE_ISOMERASE FAMILY PROTEIN"/>
    <property type="match status" value="1"/>
</dbReference>
<dbReference type="CDD" id="cd06558">
    <property type="entry name" value="crotonase-like"/>
    <property type="match status" value="1"/>
</dbReference>
<dbReference type="GO" id="GO:0004165">
    <property type="term" value="F:delta(3)-delta(2)-enoyl-CoA isomerase activity"/>
    <property type="evidence" value="ECO:0007669"/>
    <property type="project" value="TreeGrafter"/>
</dbReference>
<protein>
    <submittedName>
        <fullName evidence="1">Uncharacterized protein</fullName>
    </submittedName>
</protein>
<reference evidence="1" key="1">
    <citation type="submission" date="2018-02" db="EMBL/GenBank/DDBJ databases">
        <authorList>
            <person name="Cohen D.B."/>
            <person name="Kent A.D."/>
        </authorList>
    </citation>
    <scope>NUCLEOTIDE SEQUENCE</scope>
</reference>
<dbReference type="Pfam" id="PF00378">
    <property type="entry name" value="ECH_1"/>
    <property type="match status" value="2"/>
</dbReference>
<dbReference type="PANTHER" id="PTHR11941">
    <property type="entry name" value="ENOYL-COA HYDRATASE-RELATED"/>
    <property type="match status" value="1"/>
</dbReference>
<name>A0A2N9IPR4_FAGSY</name>
<organism evidence="1">
    <name type="scientific">Fagus sylvatica</name>
    <name type="common">Beechnut</name>
    <dbReference type="NCBI Taxonomy" id="28930"/>
    <lineage>
        <taxon>Eukaryota</taxon>
        <taxon>Viridiplantae</taxon>
        <taxon>Streptophyta</taxon>
        <taxon>Embryophyta</taxon>
        <taxon>Tracheophyta</taxon>
        <taxon>Spermatophyta</taxon>
        <taxon>Magnoliopsida</taxon>
        <taxon>eudicotyledons</taxon>
        <taxon>Gunneridae</taxon>
        <taxon>Pentapetalae</taxon>
        <taxon>rosids</taxon>
        <taxon>fabids</taxon>
        <taxon>Fagales</taxon>
        <taxon>Fagaceae</taxon>
        <taxon>Fagus</taxon>
    </lineage>
</organism>
<gene>
    <name evidence="1" type="ORF">FSB_LOCUS54734</name>
</gene>
<evidence type="ECO:0000313" key="1">
    <source>
        <dbReference type="EMBL" id="SPD26852.1"/>
    </source>
</evidence>
<dbReference type="InterPro" id="IPR001753">
    <property type="entry name" value="Enoyl-CoA_hydra/iso"/>
</dbReference>
<dbReference type="EMBL" id="OIVN01006168">
    <property type="protein sequence ID" value="SPD26852.1"/>
    <property type="molecule type" value="Genomic_DNA"/>
</dbReference>
<dbReference type="InterPro" id="IPR029045">
    <property type="entry name" value="ClpP/crotonase-like_dom_sf"/>
</dbReference>
<proteinExistence type="predicted"/>
<dbReference type="GO" id="GO:0005777">
    <property type="term" value="C:peroxisome"/>
    <property type="evidence" value="ECO:0007669"/>
    <property type="project" value="TreeGrafter"/>
</dbReference>
<dbReference type="AlphaFoldDB" id="A0A2N9IPR4"/>